<protein>
    <submittedName>
        <fullName evidence="1">Uu.00g098930.m01.CDS01</fullName>
    </submittedName>
</protein>
<gene>
    <name evidence="1" type="ORF">KHLLAP_LOCUS2967</name>
</gene>
<sequence length="120" mass="13664">MIEPAIKAPRLIPHAKNTFQTARVVARSCTRYMPANAHWTRTSYGPIPSTLQMGDPRKLLWFFERAPQMIPDNMMMLDITYRGRLSTFFAIVYFEDDDENGKVLAAEGVRSRAQKVEGVG</sequence>
<name>A0AAI8YCS4_9PEZI</name>
<keyword evidence="2" id="KW-1185">Reference proteome</keyword>
<dbReference type="AlphaFoldDB" id="A0AAI8YCS4"/>
<comment type="caution">
    <text evidence="1">The sequence shown here is derived from an EMBL/GenBank/DDBJ whole genome shotgun (WGS) entry which is preliminary data.</text>
</comment>
<organism evidence="1 2">
    <name type="scientific">Anthostomella pinea</name>
    <dbReference type="NCBI Taxonomy" id="933095"/>
    <lineage>
        <taxon>Eukaryota</taxon>
        <taxon>Fungi</taxon>
        <taxon>Dikarya</taxon>
        <taxon>Ascomycota</taxon>
        <taxon>Pezizomycotina</taxon>
        <taxon>Sordariomycetes</taxon>
        <taxon>Xylariomycetidae</taxon>
        <taxon>Xylariales</taxon>
        <taxon>Xylariaceae</taxon>
        <taxon>Anthostomella</taxon>
    </lineage>
</organism>
<evidence type="ECO:0000313" key="2">
    <source>
        <dbReference type="Proteomes" id="UP001295740"/>
    </source>
</evidence>
<dbReference type="EMBL" id="CAUWAG010000004">
    <property type="protein sequence ID" value="CAJ2502499.1"/>
    <property type="molecule type" value="Genomic_DNA"/>
</dbReference>
<proteinExistence type="predicted"/>
<accession>A0AAI8YCS4</accession>
<dbReference type="Proteomes" id="UP001295740">
    <property type="component" value="Unassembled WGS sequence"/>
</dbReference>
<evidence type="ECO:0000313" key="1">
    <source>
        <dbReference type="EMBL" id="CAJ2502499.1"/>
    </source>
</evidence>
<reference evidence="1" key="1">
    <citation type="submission" date="2023-10" db="EMBL/GenBank/DDBJ databases">
        <authorList>
            <person name="Hackl T."/>
        </authorList>
    </citation>
    <scope>NUCLEOTIDE SEQUENCE</scope>
</reference>